<dbReference type="GeneID" id="43585361"/>
<accession>A0A5M6CBP3</accession>
<proteinExistence type="predicted"/>
<dbReference type="Proteomes" id="UP000322225">
    <property type="component" value="Chromosome 5"/>
</dbReference>
<dbReference type="AlphaFoldDB" id="A0A5M6CBP3"/>
<feature type="coiled-coil region" evidence="1">
    <location>
        <begin position="240"/>
        <end position="267"/>
    </location>
</feature>
<feature type="compositionally biased region" description="Pro residues" evidence="2">
    <location>
        <begin position="58"/>
        <end position="69"/>
    </location>
</feature>
<reference evidence="3" key="1">
    <citation type="submission" date="2017-08" db="EMBL/GenBank/DDBJ databases">
        <authorList>
            <person name="Cuomo C."/>
            <person name="Billmyre B."/>
            <person name="Heitman J."/>
        </authorList>
    </citation>
    <scope>NUCLEOTIDE SEQUENCE</scope>
    <source>
        <strain evidence="3">CBS 12478</strain>
    </source>
</reference>
<protein>
    <submittedName>
        <fullName evidence="3">Uncharacterized protein</fullName>
    </submittedName>
</protein>
<dbReference type="KEGG" id="ksn:43585361"/>
<sequence>MSMPIMRPTARLAASTISKTAMRSRTITTIPRTTAARFPSTQIRRSYATDIPAAGASQPPPPPPPPPPQQGGAGGNGPLFVILAALIGLGGAGYWYLKPVRDVAALTHKTVDSLKENAGQVGDLAGYAKGLLPPGAFAIYSTLSSQPGGVNGFLSSLKDKDLTDVLDELKKVGGDDVKRVVEKVQKKVQEAKGNVSDVDWRSLAKDLKGELPEGSQKVVDMLIGQIPDKADIDAWIKKAKETGEEQLKQVEAAASKVLKEVEKAKKEGKGNADALLKGLKQSAPGDVDSLIKQIKEAAKSAGLPADATESWLKSKVEDGKVDADALVKQLESRLQSASKFIPGEPKELVKQVEQISPSLAKLLAQALEQTGITDKDGNRKK</sequence>
<evidence type="ECO:0000256" key="2">
    <source>
        <dbReference type="SAM" id="MobiDB-lite"/>
    </source>
</evidence>
<organism evidence="3 4">
    <name type="scientific">Kwoniella shandongensis</name>
    <dbReference type="NCBI Taxonomy" id="1734106"/>
    <lineage>
        <taxon>Eukaryota</taxon>
        <taxon>Fungi</taxon>
        <taxon>Dikarya</taxon>
        <taxon>Basidiomycota</taxon>
        <taxon>Agaricomycotina</taxon>
        <taxon>Tremellomycetes</taxon>
        <taxon>Tremellales</taxon>
        <taxon>Cryptococcaceae</taxon>
        <taxon>Kwoniella</taxon>
    </lineage>
</organism>
<evidence type="ECO:0000313" key="4">
    <source>
        <dbReference type="Proteomes" id="UP000322225"/>
    </source>
</evidence>
<dbReference type="EMBL" id="CP144055">
    <property type="protein sequence ID" value="WWD18420.1"/>
    <property type="molecule type" value="Genomic_DNA"/>
</dbReference>
<evidence type="ECO:0000313" key="3">
    <source>
        <dbReference type="EMBL" id="WWD18420.1"/>
    </source>
</evidence>
<keyword evidence="4" id="KW-1185">Reference proteome</keyword>
<evidence type="ECO:0000256" key="1">
    <source>
        <dbReference type="SAM" id="Coils"/>
    </source>
</evidence>
<keyword evidence="1" id="KW-0175">Coiled coil</keyword>
<reference evidence="3" key="2">
    <citation type="submission" date="2024-01" db="EMBL/GenBank/DDBJ databases">
        <title>Comparative genomics of Cryptococcus and Kwoniella reveals pathogenesis evolution and contrasting modes of karyotype evolution via chromosome fusion or intercentromeric recombination.</title>
        <authorList>
            <person name="Coelho M.A."/>
            <person name="David-Palma M."/>
            <person name="Shea T."/>
            <person name="Bowers K."/>
            <person name="McGinley-Smith S."/>
            <person name="Mohammad A.W."/>
            <person name="Gnirke A."/>
            <person name="Yurkov A.M."/>
            <person name="Nowrousian M."/>
            <person name="Sun S."/>
            <person name="Cuomo C.A."/>
            <person name="Heitman J."/>
        </authorList>
    </citation>
    <scope>NUCLEOTIDE SEQUENCE</scope>
    <source>
        <strain evidence="3">CBS 12478</strain>
    </source>
</reference>
<name>A0A5M6CBP3_9TREE</name>
<dbReference type="OrthoDB" id="2562097at2759"/>
<gene>
    <name evidence="3" type="ORF">CI109_102870</name>
</gene>
<dbReference type="RefSeq" id="XP_031864150.1">
    <property type="nucleotide sequence ID" value="XM_032001260.1"/>
</dbReference>
<feature type="region of interest" description="Disordered" evidence="2">
    <location>
        <begin position="52"/>
        <end position="74"/>
    </location>
</feature>